<proteinExistence type="predicted"/>
<dbReference type="EMBL" id="JMPI01000011">
    <property type="protein sequence ID" value="KFC84255.1"/>
    <property type="molecule type" value="Genomic_DNA"/>
</dbReference>
<dbReference type="RefSeq" id="WP_167333321.1">
    <property type="nucleotide sequence ID" value="NZ_JMPI01000011.1"/>
</dbReference>
<protein>
    <submittedName>
        <fullName evidence="1">Uncharacterized protein</fullName>
    </submittedName>
</protein>
<dbReference type="Proteomes" id="UP000028653">
    <property type="component" value="Unassembled WGS sequence"/>
</dbReference>
<name>A0A085GKL0_9ENTR</name>
<organism evidence="1 2">
    <name type="scientific">Buttiauxella agrestis ATCC 33320</name>
    <dbReference type="NCBI Taxonomy" id="1006004"/>
    <lineage>
        <taxon>Bacteria</taxon>
        <taxon>Pseudomonadati</taxon>
        <taxon>Pseudomonadota</taxon>
        <taxon>Gammaproteobacteria</taxon>
        <taxon>Enterobacterales</taxon>
        <taxon>Enterobacteriaceae</taxon>
        <taxon>Buttiauxella</taxon>
    </lineage>
</organism>
<evidence type="ECO:0000313" key="1">
    <source>
        <dbReference type="EMBL" id="KFC84255.1"/>
    </source>
</evidence>
<gene>
    <name evidence="1" type="ORF">GBAG_0421</name>
</gene>
<sequence length="56" mass="6031">MSKKSSTKKTTKKAVSAVVVATTTADVELSYDEMLNELEAIVVEADVRLAEEEASL</sequence>
<keyword evidence="2" id="KW-1185">Reference proteome</keyword>
<dbReference type="STRING" id="1006004.GBAG_0421"/>
<accession>A0A085GKL0</accession>
<comment type="caution">
    <text evidence="1">The sequence shown here is derived from an EMBL/GenBank/DDBJ whole genome shotgun (WGS) entry which is preliminary data.</text>
</comment>
<evidence type="ECO:0000313" key="2">
    <source>
        <dbReference type="Proteomes" id="UP000028653"/>
    </source>
</evidence>
<reference evidence="1 2" key="1">
    <citation type="submission" date="2014-05" db="EMBL/GenBank/DDBJ databases">
        <title>ATOL: Assembling a taxonomically balanced genome-scale reconstruction of the evolutionary history of the Enterobacteriaceae.</title>
        <authorList>
            <person name="Plunkett G.III."/>
            <person name="Neeno-Eckwall E.C."/>
            <person name="Glasner J.D."/>
            <person name="Perna N.T."/>
        </authorList>
    </citation>
    <scope>NUCLEOTIDE SEQUENCE [LARGE SCALE GENOMIC DNA]</scope>
    <source>
        <strain evidence="1 2">ATCC 33320</strain>
    </source>
</reference>
<dbReference type="AlphaFoldDB" id="A0A085GKL0"/>